<feature type="region of interest" description="Disordered" evidence="1">
    <location>
        <begin position="1"/>
        <end position="25"/>
    </location>
</feature>
<accession>A0A6J6IXQ4</accession>
<sequence>MKSFRKIGRSTALRTASKSSSEPPNLRRSVRTLIALAPPFSYLLANRAGSEISANAPLLGDDLFTSAINDKELF</sequence>
<organism evidence="2">
    <name type="scientific">freshwater metagenome</name>
    <dbReference type="NCBI Taxonomy" id="449393"/>
    <lineage>
        <taxon>unclassified sequences</taxon>
        <taxon>metagenomes</taxon>
        <taxon>ecological metagenomes</taxon>
    </lineage>
</organism>
<dbReference type="EMBL" id="CAEZVH010000094">
    <property type="protein sequence ID" value="CAB4629522.1"/>
    <property type="molecule type" value="Genomic_DNA"/>
</dbReference>
<name>A0A6J6IXQ4_9ZZZZ</name>
<reference evidence="2" key="1">
    <citation type="submission" date="2020-05" db="EMBL/GenBank/DDBJ databases">
        <authorList>
            <person name="Chiriac C."/>
            <person name="Salcher M."/>
            <person name="Ghai R."/>
            <person name="Kavagutti S V."/>
        </authorList>
    </citation>
    <scope>NUCLEOTIDE SEQUENCE</scope>
</reference>
<protein>
    <submittedName>
        <fullName evidence="2">Unannotated protein</fullName>
    </submittedName>
</protein>
<dbReference type="AlphaFoldDB" id="A0A6J6IXQ4"/>
<evidence type="ECO:0000313" key="2">
    <source>
        <dbReference type="EMBL" id="CAB4629522.1"/>
    </source>
</evidence>
<evidence type="ECO:0000256" key="1">
    <source>
        <dbReference type="SAM" id="MobiDB-lite"/>
    </source>
</evidence>
<gene>
    <name evidence="2" type="ORF">UFOPK1951_00769</name>
</gene>
<feature type="compositionally biased region" description="Polar residues" evidence="1">
    <location>
        <begin position="12"/>
        <end position="23"/>
    </location>
</feature>
<proteinExistence type="predicted"/>